<protein>
    <recommendedName>
        <fullName evidence="3">HNH endonuclease</fullName>
    </recommendedName>
</protein>
<dbReference type="RefSeq" id="WP_188379882.1">
    <property type="nucleotide sequence ID" value="NZ_BMDI01000001.1"/>
</dbReference>
<keyword evidence="2" id="KW-1185">Reference proteome</keyword>
<evidence type="ECO:0008006" key="3">
    <source>
        <dbReference type="Google" id="ProtNLM"/>
    </source>
</evidence>
<comment type="caution">
    <text evidence="1">The sequence shown here is derived from an EMBL/GenBank/DDBJ whole genome shotgun (WGS) entry which is preliminary data.</text>
</comment>
<dbReference type="Gene3D" id="3.10.450.40">
    <property type="match status" value="1"/>
</dbReference>
<gene>
    <name evidence="1" type="ORF">GCM10008066_06930</name>
</gene>
<reference evidence="2" key="1">
    <citation type="journal article" date="2019" name="Int. J. Syst. Evol. Microbiol.">
        <title>The Global Catalogue of Microorganisms (GCM) 10K type strain sequencing project: providing services to taxonomists for standard genome sequencing and annotation.</title>
        <authorList>
            <consortium name="The Broad Institute Genomics Platform"/>
            <consortium name="The Broad Institute Genome Sequencing Center for Infectious Disease"/>
            <person name="Wu L."/>
            <person name="Ma J."/>
        </authorList>
    </citation>
    <scope>NUCLEOTIDE SEQUENCE [LARGE SCALE GENOMIC DNA]</scope>
    <source>
        <strain evidence="2">CCM 2767</strain>
    </source>
</reference>
<evidence type="ECO:0000313" key="2">
    <source>
        <dbReference type="Proteomes" id="UP000642180"/>
    </source>
</evidence>
<sequence>MDRPGNFSEKTKRAVAARSGWHCSFAECGRLTVGPSEEAPDASANIGEAAHICAASPGGRRYDPKMTHEQRSDINNAMWLCVLHARLIDRDEATFSVENLHTMKEAHEASCARAISSGSGVAFGSGLFAIGPNIVCTGVFTRIEATQWTLQLTHFLSGDIHQVASYISEFGDASADHKYILSNELGDGRILSAPPSLIKDATGISLLCPVESNFPRSDVQKIGSSLAISAETNDLYLDERGSIARVSGLDYLPQLIRQNLSIQVGESVFDPSFGMRIFEYFSEYSGSPWLALLFKLDMVRQASIPFFNTYQEQRNTPLRCVTRVHSFEILASAPTDNRLPIHVDCEIKGLGRWKKEMSIYMPTAEQMEERKKILAVRPPSFARKKT</sequence>
<organism evidence="1 2">
    <name type="scientific">Oxalicibacterium faecigallinarum</name>
    <dbReference type="NCBI Taxonomy" id="573741"/>
    <lineage>
        <taxon>Bacteria</taxon>
        <taxon>Pseudomonadati</taxon>
        <taxon>Pseudomonadota</taxon>
        <taxon>Betaproteobacteria</taxon>
        <taxon>Burkholderiales</taxon>
        <taxon>Oxalobacteraceae</taxon>
        <taxon>Oxalicibacterium</taxon>
    </lineage>
</organism>
<evidence type="ECO:0000313" key="1">
    <source>
        <dbReference type="EMBL" id="GGI17031.1"/>
    </source>
</evidence>
<proteinExistence type="predicted"/>
<dbReference type="EMBL" id="BMDI01000001">
    <property type="protein sequence ID" value="GGI17031.1"/>
    <property type="molecule type" value="Genomic_DNA"/>
</dbReference>
<dbReference type="AlphaFoldDB" id="A0A8J3F4Q6"/>
<dbReference type="Proteomes" id="UP000642180">
    <property type="component" value="Unassembled WGS sequence"/>
</dbReference>
<name>A0A8J3F4Q6_9BURK</name>
<accession>A0A8J3F4Q6</accession>